<dbReference type="FunFam" id="1.10.10.10:FF:000001">
    <property type="entry name" value="LysR family transcriptional regulator"/>
    <property type="match status" value="1"/>
</dbReference>
<proteinExistence type="inferred from homology"/>
<dbReference type="InterPro" id="IPR036388">
    <property type="entry name" value="WH-like_DNA-bd_sf"/>
</dbReference>
<dbReference type="GO" id="GO:0003700">
    <property type="term" value="F:DNA-binding transcription factor activity"/>
    <property type="evidence" value="ECO:0007669"/>
    <property type="project" value="InterPro"/>
</dbReference>
<dbReference type="InterPro" id="IPR000847">
    <property type="entry name" value="LysR_HTH_N"/>
</dbReference>
<keyword evidence="3" id="KW-0238">DNA-binding</keyword>
<evidence type="ECO:0000313" key="7">
    <source>
        <dbReference type="Proteomes" id="UP000316665"/>
    </source>
</evidence>
<dbReference type="OrthoDB" id="8807047at2"/>
<accession>A0A4Y6RM55</accession>
<evidence type="ECO:0000313" key="6">
    <source>
        <dbReference type="EMBL" id="QDG73646.1"/>
    </source>
</evidence>
<dbReference type="SUPFAM" id="SSF53850">
    <property type="entry name" value="Periplasmic binding protein-like II"/>
    <property type="match status" value="1"/>
</dbReference>
<dbReference type="InterPro" id="IPR036390">
    <property type="entry name" value="WH_DNA-bd_sf"/>
</dbReference>
<keyword evidence="2" id="KW-0805">Transcription regulation</keyword>
<dbReference type="RefSeq" id="WP_141172392.1">
    <property type="nucleotide sequence ID" value="NZ_CP041185.1"/>
</dbReference>
<dbReference type="Gene3D" id="3.40.190.10">
    <property type="entry name" value="Periplasmic binding protein-like II"/>
    <property type="match status" value="2"/>
</dbReference>
<keyword evidence="4" id="KW-0804">Transcription</keyword>
<evidence type="ECO:0000259" key="5">
    <source>
        <dbReference type="PROSITE" id="PS50931"/>
    </source>
</evidence>
<dbReference type="GO" id="GO:0003677">
    <property type="term" value="F:DNA binding"/>
    <property type="evidence" value="ECO:0007669"/>
    <property type="project" value="UniProtKB-KW"/>
</dbReference>
<protein>
    <submittedName>
        <fullName evidence="6">LysR family transcriptional regulator</fullName>
    </submittedName>
</protein>
<name>A0A4Y6RM55_9BURK</name>
<dbReference type="CDD" id="cd08414">
    <property type="entry name" value="PBP2_LTTR_aromatics_like"/>
    <property type="match status" value="1"/>
</dbReference>
<dbReference type="PANTHER" id="PTHR30346">
    <property type="entry name" value="TRANSCRIPTIONAL DUAL REGULATOR HCAR-RELATED"/>
    <property type="match status" value="1"/>
</dbReference>
<dbReference type="PANTHER" id="PTHR30346:SF17">
    <property type="entry name" value="LYSR FAMILY TRANSCRIPTIONAL REGULATOR"/>
    <property type="match status" value="1"/>
</dbReference>
<organism evidence="6 7">
    <name type="scientific">Janthinobacterium tructae</name>
    <dbReference type="NCBI Taxonomy" id="2590869"/>
    <lineage>
        <taxon>Bacteria</taxon>
        <taxon>Pseudomonadati</taxon>
        <taxon>Pseudomonadota</taxon>
        <taxon>Betaproteobacteria</taxon>
        <taxon>Burkholderiales</taxon>
        <taxon>Oxalobacteraceae</taxon>
        <taxon>Janthinobacterium</taxon>
    </lineage>
</organism>
<evidence type="ECO:0000256" key="3">
    <source>
        <dbReference type="ARBA" id="ARBA00023125"/>
    </source>
</evidence>
<dbReference type="SUPFAM" id="SSF46785">
    <property type="entry name" value="Winged helix' DNA-binding domain"/>
    <property type="match status" value="1"/>
</dbReference>
<dbReference type="GO" id="GO:0032993">
    <property type="term" value="C:protein-DNA complex"/>
    <property type="evidence" value="ECO:0007669"/>
    <property type="project" value="TreeGrafter"/>
</dbReference>
<sequence>MIETRLLRQFIAVAEELHFRRAAERLHMAQPPLSQAILRLEDLLGYPVFERTNRKVSLTPAGDAFLATARQVLASLEEGVAATRRVAQGIEGHLRLSFIHITPYAHVLHALRAFRLASPAVQLTLREASTQQQVEWLEKGEVDIALLRAPGRSTPGLRFERLSGEDIVVALPSGHRCAGQASVDLADLAGDDFVASPRALGQGFHDQLASLCLHAGFVPHVVQQARRLQTVLGLVAAGFGVALLPASLSACMPAGVVMLALHSTAPAPLRQLDLYMAWDPQRTSPVRERLLVQLRLSATQCDLN</sequence>
<dbReference type="Gene3D" id="1.10.10.10">
    <property type="entry name" value="Winged helix-like DNA-binding domain superfamily/Winged helix DNA-binding domain"/>
    <property type="match status" value="1"/>
</dbReference>
<comment type="similarity">
    <text evidence="1">Belongs to the LysR transcriptional regulatory family.</text>
</comment>
<dbReference type="EMBL" id="CP041185">
    <property type="protein sequence ID" value="QDG73646.1"/>
    <property type="molecule type" value="Genomic_DNA"/>
</dbReference>
<gene>
    <name evidence="6" type="ORF">FJQ89_26850</name>
</gene>
<dbReference type="PRINTS" id="PR00039">
    <property type="entry name" value="HTHLYSR"/>
</dbReference>
<dbReference type="Proteomes" id="UP000316665">
    <property type="component" value="Chromosome"/>
</dbReference>
<dbReference type="PROSITE" id="PS50931">
    <property type="entry name" value="HTH_LYSR"/>
    <property type="match status" value="1"/>
</dbReference>
<dbReference type="InterPro" id="IPR005119">
    <property type="entry name" value="LysR_subst-bd"/>
</dbReference>
<evidence type="ECO:0000256" key="2">
    <source>
        <dbReference type="ARBA" id="ARBA00023015"/>
    </source>
</evidence>
<dbReference type="Pfam" id="PF00126">
    <property type="entry name" value="HTH_1"/>
    <property type="match status" value="1"/>
</dbReference>
<evidence type="ECO:0000256" key="4">
    <source>
        <dbReference type="ARBA" id="ARBA00023163"/>
    </source>
</evidence>
<dbReference type="AlphaFoldDB" id="A0A4Y6RM55"/>
<feature type="domain" description="HTH lysR-type" evidence="5">
    <location>
        <begin position="2"/>
        <end position="59"/>
    </location>
</feature>
<dbReference type="KEGG" id="jas:FJQ89_26850"/>
<evidence type="ECO:0000256" key="1">
    <source>
        <dbReference type="ARBA" id="ARBA00009437"/>
    </source>
</evidence>
<reference evidence="6 7" key="1">
    <citation type="submission" date="2019-06" db="EMBL/GenBank/DDBJ databases">
        <title>Complete genome sequence of Janthinobacterium sp. SNU WT3 isolated from diseased rainbow trout.</title>
        <authorList>
            <person name="Oh W.T."/>
            <person name="Park S.C."/>
        </authorList>
    </citation>
    <scope>NUCLEOTIDE SEQUENCE [LARGE SCALE GENOMIC DNA]</scope>
    <source>
        <strain evidence="6 7">SNU WT3</strain>
    </source>
</reference>
<keyword evidence="7" id="KW-1185">Reference proteome</keyword>
<dbReference type="Pfam" id="PF03466">
    <property type="entry name" value="LysR_substrate"/>
    <property type="match status" value="1"/>
</dbReference>